<dbReference type="EMBL" id="FTPR01000001">
    <property type="protein sequence ID" value="SIT77836.1"/>
    <property type="molecule type" value="Genomic_DNA"/>
</dbReference>
<evidence type="ECO:0000313" key="9">
    <source>
        <dbReference type="Proteomes" id="UP000186997"/>
    </source>
</evidence>
<dbReference type="InterPro" id="IPR050214">
    <property type="entry name" value="Cys_Synth/Cystath_Beta-Synth"/>
</dbReference>
<evidence type="ECO:0000313" key="8">
    <source>
        <dbReference type="EMBL" id="SIT77836.1"/>
    </source>
</evidence>
<dbReference type="PANTHER" id="PTHR10314">
    <property type="entry name" value="CYSTATHIONINE BETA-SYNTHASE"/>
    <property type="match status" value="1"/>
</dbReference>
<organism evidence="8 9">
    <name type="scientific">Yoonia rosea</name>
    <dbReference type="NCBI Taxonomy" id="287098"/>
    <lineage>
        <taxon>Bacteria</taxon>
        <taxon>Pseudomonadati</taxon>
        <taxon>Pseudomonadota</taxon>
        <taxon>Alphaproteobacteria</taxon>
        <taxon>Rhodobacterales</taxon>
        <taxon>Paracoccaceae</taxon>
        <taxon>Yoonia</taxon>
    </lineage>
</organism>
<accession>A0A1R3WK87</accession>
<gene>
    <name evidence="8" type="ORF">SAMN05421665_0652</name>
</gene>
<keyword evidence="9" id="KW-1185">Reference proteome</keyword>
<evidence type="ECO:0000256" key="5">
    <source>
        <dbReference type="ARBA" id="ARBA00022946"/>
    </source>
</evidence>
<keyword evidence="4" id="KW-0663">Pyridoxal phosphate</keyword>
<dbReference type="GO" id="GO:0006535">
    <property type="term" value="P:cysteine biosynthetic process from serine"/>
    <property type="evidence" value="ECO:0007669"/>
    <property type="project" value="InterPro"/>
</dbReference>
<keyword evidence="5" id="KW-0809">Transit peptide</keyword>
<evidence type="ECO:0000256" key="4">
    <source>
        <dbReference type="ARBA" id="ARBA00022898"/>
    </source>
</evidence>
<dbReference type="FunFam" id="3.40.50.1100:FF:000011">
    <property type="entry name" value="Cysteine synthase (o-acetylserine)"/>
    <property type="match status" value="1"/>
</dbReference>
<evidence type="ECO:0000256" key="1">
    <source>
        <dbReference type="ARBA" id="ARBA00001933"/>
    </source>
</evidence>
<dbReference type="AlphaFoldDB" id="A0A1R3WK87"/>
<feature type="domain" description="Tryptophan synthase beta chain-like PALP" evidence="7">
    <location>
        <begin position="9"/>
        <end position="303"/>
    </location>
</feature>
<dbReference type="InterPro" id="IPR001926">
    <property type="entry name" value="TrpB-like_PALP"/>
</dbReference>
<dbReference type="NCBIfam" id="NF007989">
    <property type="entry name" value="PRK10717.1"/>
    <property type="match status" value="1"/>
</dbReference>
<dbReference type="Proteomes" id="UP000186997">
    <property type="component" value="Unassembled WGS sequence"/>
</dbReference>
<dbReference type="InterPro" id="IPR001216">
    <property type="entry name" value="P-phosphate_BS"/>
</dbReference>
<comment type="cofactor">
    <cofactor evidence="1">
        <name>pyridoxal 5'-phosphate</name>
        <dbReference type="ChEBI" id="CHEBI:597326"/>
    </cofactor>
</comment>
<keyword evidence="2" id="KW-0028">Amino-acid biosynthesis</keyword>
<evidence type="ECO:0000259" key="7">
    <source>
        <dbReference type="Pfam" id="PF00291"/>
    </source>
</evidence>
<name>A0A1R3WK87_9RHOB</name>
<comment type="pathway">
    <text evidence="6">Amino-acid biosynthesis.</text>
</comment>
<dbReference type="STRING" id="287098.SAMN05421665_0652"/>
<sequence length="342" mass="35988">MTIKTDLADAVGNTPLIKLRAASEATGCTILGKAEFLNPGQSVKDRAALFMIKDAIARGDLKPGGTIVEGTAGNTGIGLALVGASMGFKTVIVIPDTQSQEKKDMIRVAGAQLVEVPAVPYANPNNYVKYSARLAAELNKTEPNGAVWANQFDNTANRQAHIETTGPEIWEQTDGKVDGFTCACGSGGTLAGVGQVLQAKGVKVGLSDPDGSGLYKLYTGQVPPAGDSITEGIGQGRITANLEGFTPDFAYKIPDAEALPIVFDLLQHEGLCMGGSTGINIAGAIRLARELGPGHTIVTILCDYGTRYQSKIFNPDFLRGKDLPVPTWLEQKVDVPEVFEAV</sequence>
<evidence type="ECO:0000256" key="3">
    <source>
        <dbReference type="ARBA" id="ARBA00022679"/>
    </source>
</evidence>
<protein>
    <submittedName>
        <fullName evidence="8">Cysteine synthase A</fullName>
    </submittedName>
</protein>
<reference evidence="9" key="1">
    <citation type="submission" date="2017-01" db="EMBL/GenBank/DDBJ databases">
        <authorList>
            <person name="Varghese N."/>
            <person name="Submissions S."/>
        </authorList>
    </citation>
    <scope>NUCLEOTIDE SEQUENCE [LARGE SCALE GENOMIC DNA]</scope>
    <source>
        <strain evidence="9">DSM 29591</strain>
    </source>
</reference>
<dbReference type="PROSITE" id="PS00901">
    <property type="entry name" value="CYS_SYNTHASE"/>
    <property type="match status" value="1"/>
</dbReference>
<dbReference type="GO" id="GO:0016765">
    <property type="term" value="F:transferase activity, transferring alkyl or aryl (other than methyl) groups"/>
    <property type="evidence" value="ECO:0007669"/>
    <property type="project" value="UniProtKB-ARBA"/>
</dbReference>
<dbReference type="Gene3D" id="3.40.50.1100">
    <property type="match status" value="2"/>
</dbReference>
<dbReference type="SUPFAM" id="SSF53686">
    <property type="entry name" value="Tryptophan synthase beta subunit-like PLP-dependent enzymes"/>
    <property type="match status" value="1"/>
</dbReference>
<dbReference type="CDD" id="cd01561">
    <property type="entry name" value="CBS_like"/>
    <property type="match status" value="1"/>
</dbReference>
<dbReference type="Pfam" id="PF00291">
    <property type="entry name" value="PALP"/>
    <property type="match status" value="1"/>
</dbReference>
<dbReference type="OrthoDB" id="9805733at2"/>
<proteinExistence type="predicted"/>
<evidence type="ECO:0000256" key="2">
    <source>
        <dbReference type="ARBA" id="ARBA00022605"/>
    </source>
</evidence>
<evidence type="ECO:0000256" key="6">
    <source>
        <dbReference type="ARBA" id="ARBA00029440"/>
    </source>
</evidence>
<dbReference type="InterPro" id="IPR036052">
    <property type="entry name" value="TrpB-like_PALP_sf"/>
</dbReference>
<keyword evidence="3" id="KW-0808">Transferase</keyword>
<dbReference type="RefSeq" id="WP_076658343.1">
    <property type="nucleotide sequence ID" value="NZ_FTPR01000001.1"/>
</dbReference>